<keyword evidence="1" id="KW-1133">Transmembrane helix</keyword>
<reference evidence="2 3" key="1">
    <citation type="submission" date="2019-12" db="EMBL/GenBank/DDBJ databases">
        <title>the WGS of Blastococcus saxobsidens 67B17.</title>
        <authorList>
            <person name="Jiang Z."/>
        </authorList>
    </citation>
    <scope>NUCLEOTIDE SEQUENCE [LARGE SCALE GENOMIC DNA]</scope>
    <source>
        <strain evidence="2 3">67B17</strain>
    </source>
</reference>
<sequence length="173" mass="18850">MPGSVVGVAFLLLAILPGAAFTWALERQAGSYGVSFADRTLRFVGVSLVFHVTALPLEYLVASALLPVGATFGWAEMFVVWPSLIVLFAVPYALGTVLGGLYRSRTSRDEHWRWIRKRLSPAGEERLLRMALGHDPAPRAWDHLFADRSVVSTKVVCDGPGDQRAEDVKAATA</sequence>
<comment type="caution">
    <text evidence="2">The sequence shown here is derived from an EMBL/GenBank/DDBJ whole genome shotgun (WGS) entry which is preliminary data.</text>
</comment>
<protein>
    <submittedName>
        <fullName evidence="2">Uncharacterized protein</fullName>
    </submittedName>
</protein>
<name>A0A6L9W750_9ACTN</name>
<dbReference type="Proteomes" id="UP000479241">
    <property type="component" value="Unassembled WGS sequence"/>
</dbReference>
<evidence type="ECO:0000313" key="2">
    <source>
        <dbReference type="EMBL" id="NEK87652.1"/>
    </source>
</evidence>
<keyword evidence="1" id="KW-0472">Membrane</keyword>
<dbReference type="AlphaFoldDB" id="A0A6L9W750"/>
<dbReference type="Pfam" id="PF19865">
    <property type="entry name" value="DUF6338"/>
    <property type="match status" value="1"/>
</dbReference>
<organism evidence="2 3">
    <name type="scientific">Blastococcus saxobsidens</name>
    <dbReference type="NCBI Taxonomy" id="138336"/>
    <lineage>
        <taxon>Bacteria</taxon>
        <taxon>Bacillati</taxon>
        <taxon>Actinomycetota</taxon>
        <taxon>Actinomycetes</taxon>
        <taxon>Geodermatophilales</taxon>
        <taxon>Geodermatophilaceae</taxon>
        <taxon>Blastococcus</taxon>
    </lineage>
</organism>
<keyword evidence="1" id="KW-0812">Transmembrane</keyword>
<dbReference type="EMBL" id="JAAGWG010000037">
    <property type="protein sequence ID" value="NEK87652.1"/>
    <property type="molecule type" value="Genomic_DNA"/>
</dbReference>
<evidence type="ECO:0000256" key="1">
    <source>
        <dbReference type="SAM" id="Phobius"/>
    </source>
</evidence>
<feature type="transmembrane region" description="Helical" evidence="1">
    <location>
        <begin position="78"/>
        <end position="102"/>
    </location>
</feature>
<accession>A0A6L9W750</accession>
<feature type="transmembrane region" description="Helical" evidence="1">
    <location>
        <begin position="48"/>
        <end position="66"/>
    </location>
</feature>
<gene>
    <name evidence="2" type="ORF">GCU60_18090</name>
</gene>
<evidence type="ECO:0000313" key="3">
    <source>
        <dbReference type="Proteomes" id="UP000479241"/>
    </source>
</evidence>
<dbReference type="RefSeq" id="WP_163207762.1">
    <property type="nucleotide sequence ID" value="NZ_JAAGWG010000037.1"/>
</dbReference>
<dbReference type="InterPro" id="IPR045919">
    <property type="entry name" value="DUF6338"/>
</dbReference>
<proteinExistence type="predicted"/>